<evidence type="ECO:0000313" key="5">
    <source>
        <dbReference type="Proteomes" id="UP000239899"/>
    </source>
</evidence>
<gene>
    <name evidence="4" type="ORF">C2E21_1592</name>
</gene>
<proteinExistence type="inferred from homology"/>
<organism evidence="4 5">
    <name type="scientific">Chlorella sorokiniana</name>
    <name type="common">Freshwater green alga</name>
    <dbReference type="NCBI Taxonomy" id="3076"/>
    <lineage>
        <taxon>Eukaryota</taxon>
        <taxon>Viridiplantae</taxon>
        <taxon>Chlorophyta</taxon>
        <taxon>core chlorophytes</taxon>
        <taxon>Trebouxiophyceae</taxon>
        <taxon>Chlorellales</taxon>
        <taxon>Chlorellaceae</taxon>
        <taxon>Chlorella clade</taxon>
        <taxon>Chlorella</taxon>
    </lineage>
</organism>
<feature type="compositionally biased region" description="Low complexity" evidence="2">
    <location>
        <begin position="42"/>
        <end position="55"/>
    </location>
</feature>
<dbReference type="OrthoDB" id="10265171at2759"/>
<dbReference type="AlphaFoldDB" id="A0A2P6U0Z0"/>
<accession>A0A2P6U0Z0</accession>
<comment type="caution">
    <text evidence="4">The sequence shown here is derived from an EMBL/GenBank/DDBJ whole genome shotgun (WGS) entry which is preliminary data.</text>
</comment>
<evidence type="ECO:0000256" key="2">
    <source>
        <dbReference type="SAM" id="MobiDB-lite"/>
    </source>
</evidence>
<evidence type="ECO:0000313" key="4">
    <source>
        <dbReference type="EMBL" id="PRW59979.1"/>
    </source>
</evidence>
<keyword evidence="5" id="KW-1185">Reference proteome</keyword>
<protein>
    <submittedName>
        <fullName evidence="4">GRF1-interacting factor 3-like isoform X2</fullName>
    </submittedName>
</protein>
<reference evidence="4 5" key="1">
    <citation type="journal article" date="2018" name="Plant J.">
        <title>Genome sequences of Chlorella sorokiniana UTEX 1602 and Micractinium conductrix SAG 241.80: implications to maltose excretion by a green alga.</title>
        <authorList>
            <person name="Arriola M.B."/>
            <person name="Velmurugan N."/>
            <person name="Zhang Y."/>
            <person name="Plunkett M.H."/>
            <person name="Hondzo H."/>
            <person name="Barney B.M."/>
        </authorList>
    </citation>
    <scope>NUCLEOTIDE SEQUENCE [LARGE SCALE GENOMIC DNA]</scope>
    <source>
        <strain evidence="5">UTEX 1602</strain>
    </source>
</reference>
<evidence type="ECO:0000256" key="1">
    <source>
        <dbReference type="ARBA" id="ARBA00007945"/>
    </source>
</evidence>
<comment type="similarity">
    <text evidence="1">Belongs to the SS18 family.</text>
</comment>
<feature type="domain" description="SS18 N-terminal" evidence="3">
    <location>
        <begin position="1"/>
        <end position="50"/>
    </location>
</feature>
<evidence type="ECO:0000259" key="3">
    <source>
        <dbReference type="Pfam" id="PF05030"/>
    </source>
</evidence>
<dbReference type="STRING" id="3076.A0A2P6U0Z0"/>
<dbReference type="Pfam" id="PF05030">
    <property type="entry name" value="SSXT"/>
    <property type="match status" value="1"/>
</dbReference>
<dbReference type="InterPro" id="IPR007726">
    <property type="entry name" value="SS18_N"/>
</dbReference>
<dbReference type="EMBL" id="LHPG02000003">
    <property type="protein sequence ID" value="PRW59979.1"/>
    <property type="molecule type" value="Genomic_DNA"/>
</dbReference>
<name>A0A2P6U0Z0_CHLSO</name>
<sequence>MLDENARLIAAIVENQNLGKLNECIEYQKKLQDNLMTLASLADAQATPQQQAQPNPGQPQPGR</sequence>
<dbReference type="Proteomes" id="UP000239899">
    <property type="component" value="Unassembled WGS sequence"/>
</dbReference>
<feature type="region of interest" description="Disordered" evidence="2">
    <location>
        <begin position="42"/>
        <end position="63"/>
    </location>
</feature>